<dbReference type="RefSeq" id="WP_214058122.1">
    <property type="nucleotide sequence ID" value="NZ_CP075371.1"/>
</dbReference>
<evidence type="ECO:0000313" key="2">
    <source>
        <dbReference type="EMBL" id="QVT78551.1"/>
    </source>
</evidence>
<accession>A0ABX8EE49</accession>
<proteinExistence type="predicted"/>
<dbReference type="Proteomes" id="UP000679307">
    <property type="component" value="Chromosome"/>
</dbReference>
<gene>
    <name evidence="2" type="ORF">ENKNEFLB_00929</name>
</gene>
<organism evidence="2 3">
    <name type="scientific">Nocardioides aquaticus</name>
    <dbReference type="NCBI Taxonomy" id="160826"/>
    <lineage>
        <taxon>Bacteria</taxon>
        <taxon>Bacillati</taxon>
        <taxon>Actinomycetota</taxon>
        <taxon>Actinomycetes</taxon>
        <taxon>Propionibacteriales</taxon>
        <taxon>Nocardioidaceae</taxon>
        <taxon>Nocardioides</taxon>
    </lineage>
</organism>
<name>A0ABX8EE49_9ACTN</name>
<evidence type="ECO:0000313" key="3">
    <source>
        <dbReference type="Proteomes" id="UP000679307"/>
    </source>
</evidence>
<dbReference type="EMBL" id="CP075371">
    <property type="protein sequence ID" value="QVT78551.1"/>
    <property type="molecule type" value="Genomic_DNA"/>
</dbReference>
<keyword evidence="3" id="KW-1185">Reference proteome</keyword>
<feature type="region of interest" description="Disordered" evidence="1">
    <location>
        <begin position="41"/>
        <end position="62"/>
    </location>
</feature>
<reference evidence="2 3" key="1">
    <citation type="submission" date="2021-05" db="EMBL/GenBank/DDBJ databases">
        <title>Complete genome of Nocardioides aquaticus KCTC 9944T isolated from meromictic and hypersaline Ekho Lake, Antarctica.</title>
        <authorList>
            <person name="Hwang K."/>
            <person name="Kim K.M."/>
            <person name="Choe H."/>
        </authorList>
    </citation>
    <scope>NUCLEOTIDE SEQUENCE [LARGE SCALE GENOMIC DNA]</scope>
    <source>
        <strain evidence="2 3">KCTC 9944</strain>
    </source>
</reference>
<evidence type="ECO:0000256" key="1">
    <source>
        <dbReference type="SAM" id="MobiDB-lite"/>
    </source>
</evidence>
<sequence length="80" mass="8951">MTHVGPVNLLAVTGFRFMPVVYDRLVNPLVDRVAVRGPRVADHDGNVRAPQPDAEGLRGGWTPVGRLRDRAGRARWRRRA</sequence>
<protein>
    <submittedName>
        <fullName evidence="2">Uncharacterized protein</fullName>
    </submittedName>
</protein>